<evidence type="ECO:0000256" key="2">
    <source>
        <dbReference type="ARBA" id="ARBA00022692"/>
    </source>
</evidence>
<evidence type="ECO:0000256" key="6">
    <source>
        <dbReference type="SAM" id="SignalP"/>
    </source>
</evidence>
<keyword evidence="3 5" id="KW-1133">Transmembrane helix</keyword>
<dbReference type="EMBL" id="AMQM01008915">
    <property type="status" value="NOT_ANNOTATED_CDS"/>
    <property type="molecule type" value="Genomic_DNA"/>
</dbReference>
<dbReference type="InterPro" id="IPR018000">
    <property type="entry name" value="Neurotransmitter_ion_chnl_CS"/>
</dbReference>
<gene>
    <name evidence="9" type="primary">20209144</name>
    <name evidence="8" type="ORF">HELRODRAFT_183644</name>
</gene>
<dbReference type="EMBL" id="KB095875">
    <property type="protein sequence ID" value="ESO10422.1"/>
    <property type="molecule type" value="Genomic_DNA"/>
</dbReference>
<keyword evidence="10" id="KW-1185">Reference proteome</keyword>
<dbReference type="AlphaFoldDB" id="T1FJZ5"/>
<dbReference type="KEGG" id="hro:HELRODRAFT_183644"/>
<comment type="subcellular location">
    <subcellularLocation>
        <location evidence="1">Membrane</location>
        <topology evidence="1">Multi-pass membrane protein</topology>
    </subcellularLocation>
</comment>
<evidence type="ECO:0000256" key="4">
    <source>
        <dbReference type="ARBA" id="ARBA00023136"/>
    </source>
</evidence>
<dbReference type="CTD" id="20209144"/>
<evidence type="ECO:0000259" key="7">
    <source>
        <dbReference type="Pfam" id="PF02931"/>
    </source>
</evidence>
<accession>T1FJZ5</accession>
<organism evidence="9 10">
    <name type="scientific">Helobdella robusta</name>
    <name type="common">Californian leech</name>
    <dbReference type="NCBI Taxonomy" id="6412"/>
    <lineage>
        <taxon>Eukaryota</taxon>
        <taxon>Metazoa</taxon>
        <taxon>Spiralia</taxon>
        <taxon>Lophotrochozoa</taxon>
        <taxon>Annelida</taxon>
        <taxon>Clitellata</taxon>
        <taxon>Hirudinea</taxon>
        <taxon>Rhynchobdellida</taxon>
        <taxon>Glossiphoniidae</taxon>
        <taxon>Helobdella</taxon>
    </lineage>
</organism>
<dbReference type="GeneID" id="20209144"/>
<dbReference type="Proteomes" id="UP000015101">
    <property type="component" value="Unassembled WGS sequence"/>
</dbReference>
<name>T1FJZ5_HELRO</name>
<dbReference type="PANTHER" id="PTHR18945">
    <property type="entry name" value="NEUROTRANSMITTER GATED ION CHANNEL"/>
    <property type="match status" value="1"/>
</dbReference>
<dbReference type="RefSeq" id="XP_009011484.1">
    <property type="nucleotide sequence ID" value="XM_009013236.1"/>
</dbReference>
<keyword evidence="6" id="KW-0732">Signal</keyword>
<dbReference type="Pfam" id="PF02931">
    <property type="entry name" value="Neur_chan_LBD"/>
    <property type="match status" value="1"/>
</dbReference>
<evidence type="ECO:0000313" key="10">
    <source>
        <dbReference type="Proteomes" id="UP000015101"/>
    </source>
</evidence>
<dbReference type="InterPro" id="IPR036734">
    <property type="entry name" value="Neur_chan_lig-bd_sf"/>
</dbReference>
<feature type="chain" id="PRO_5010980769" description="Neurotransmitter-gated ion-channel ligand-binding domain-containing protein" evidence="6">
    <location>
        <begin position="24"/>
        <end position="443"/>
    </location>
</feature>
<evidence type="ECO:0000256" key="3">
    <source>
        <dbReference type="ARBA" id="ARBA00022989"/>
    </source>
</evidence>
<dbReference type="InterPro" id="IPR006202">
    <property type="entry name" value="Neur_chan_lig-bd"/>
</dbReference>
<dbReference type="GO" id="GO:0004888">
    <property type="term" value="F:transmembrane signaling receptor activity"/>
    <property type="evidence" value="ECO:0007669"/>
    <property type="project" value="InterPro"/>
</dbReference>
<keyword evidence="4 5" id="KW-0472">Membrane</keyword>
<evidence type="ECO:0000256" key="1">
    <source>
        <dbReference type="ARBA" id="ARBA00004141"/>
    </source>
</evidence>
<reference evidence="10" key="1">
    <citation type="submission" date="2012-12" db="EMBL/GenBank/DDBJ databases">
        <authorList>
            <person name="Hellsten U."/>
            <person name="Grimwood J."/>
            <person name="Chapman J.A."/>
            <person name="Shapiro H."/>
            <person name="Aerts A."/>
            <person name="Otillar R.P."/>
            <person name="Terry A.Y."/>
            <person name="Boore J.L."/>
            <person name="Simakov O."/>
            <person name="Marletaz F."/>
            <person name="Cho S.-J."/>
            <person name="Edsinger-Gonzales E."/>
            <person name="Havlak P."/>
            <person name="Kuo D.-H."/>
            <person name="Larsson T."/>
            <person name="Lv J."/>
            <person name="Arendt D."/>
            <person name="Savage R."/>
            <person name="Osoegawa K."/>
            <person name="de Jong P."/>
            <person name="Lindberg D.R."/>
            <person name="Seaver E.C."/>
            <person name="Weisblat D.A."/>
            <person name="Putnam N.H."/>
            <person name="Grigoriev I.V."/>
            <person name="Rokhsar D.S."/>
        </authorList>
    </citation>
    <scope>NUCLEOTIDE SEQUENCE</scope>
</reference>
<dbReference type="InParanoid" id="T1FJZ5"/>
<evidence type="ECO:0000313" key="9">
    <source>
        <dbReference type="EnsemblMetazoa" id="HelroP183644"/>
    </source>
</evidence>
<proteinExistence type="predicted"/>
<dbReference type="GO" id="GO:0016020">
    <property type="term" value="C:membrane"/>
    <property type="evidence" value="ECO:0007669"/>
    <property type="project" value="UniProtKB-SubCell"/>
</dbReference>
<evidence type="ECO:0000256" key="5">
    <source>
        <dbReference type="SAM" id="Phobius"/>
    </source>
</evidence>
<dbReference type="OrthoDB" id="5975154at2759"/>
<dbReference type="HOGENOM" id="CLU_738247_0_0_1"/>
<dbReference type="InterPro" id="IPR006201">
    <property type="entry name" value="Neur_channel"/>
</dbReference>
<dbReference type="EnsemblMetazoa" id="HelroT183644">
    <property type="protein sequence ID" value="HelroP183644"/>
    <property type="gene ID" value="HelroG183644"/>
</dbReference>
<dbReference type="STRING" id="6412.T1FJZ5"/>
<feature type="signal peptide" evidence="6">
    <location>
        <begin position="1"/>
        <end position="23"/>
    </location>
</feature>
<feature type="transmembrane region" description="Helical" evidence="5">
    <location>
        <begin position="245"/>
        <end position="262"/>
    </location>
</feature>
<keyword evidence="2 5" id="KW-0812">Transmembrane</keyword>
<reference evidence="9" key="3">
    <citation type="submission" date="2015-06" db="UniProtKB">
        <authorList>
            <consortium name="EnsemblMetazoa"/>
        </authorList>
    </citation>
    <scope>IDENTIFICATION</scope>
</reference>
<dbReference type="eggNOG" id="KOG3645">
    <property type="taxonomic scope" value="Eukaryota"/>
</dbReference>
<feature type="domain" description="Neurotransmitter-gated ion-channel ligand-binding" evidence="7">
    <location>
        <begin position="36"/>
        <end position="202"/>
    </location>
</feature>
<dbReference type="SUPFAM" id="SSF90112">
    <property type="entry name" value="Neurotransmitter-gated ion-channel transmembrane pore"/>
    <property type="match status" value="1"/>
</dbReference>
<dbReference type="CDD" id="cd18989">
    <property type="entry name" value="LGIC_ECD_cation"/>
    <property type="match status" value="1"/>
</dbReference>
<dbReference type="PROSITE" id="PS00236">
    <property type="entry name" value="NEUROTR_ION_CHANNEL"/>
    <property type="match status" value="1"/>
</dbReference>
<dbReference type="Gene3D" id="2.70.170.10">
    <property type="entry name" value="Neurotransmitter-gated ion-channel ligand-binding domain"/>
    <property type="match status" value="1"/>
</dbReference>
<evidence type="ECO:0000313" key="8">
    <source>
        <dbReference type="EMBL" id="ESO10422.1"/>
    </source>
</evidence>
<dbReference type="InterPro" id="IPR036719">
    <property type="entry name" value="Neuro-gated_channel_TM_sf"/>
</dbReference>
<dbReference type="GO" id="GO:0005230">
    <property type="term" value="F:extracellular ligand-gated monoatomic ion channel activity"/>
    <property type="evidence" value="ECO:0007669"/>
    <property type="project" value="InterPro"/>
</dbReference>
<reference evidence="8 10" key="2">
    <citation type="journal article" date="2013" name="Nature">
        <title>Insights into bilaterian evolution from three spiralian genomes.</title>
        <authorList>
            <person name="Simakov O."/>
            <person name="Marletaz F."/>
            <person name="Cho S.J."/>
            <person name="Edsinger-Gonzales E."/>
            <person name="Havlak P."/>
            <person name="Hellsten U."/>
            <person name="Kuo D.H."/>
            <person name="Larsson T."/>
            <person name="Lv J."/>
            <person name="Arendt D."/>
            <person name="Savage R."/>
            <person name="Osoegawa K."/>
            <person name="de Jong P."/>
            <person name="Grimwood J."/>
            <person name="Chapman J.A."/>
            <person name="Shapiro H."/>
            <person name="Aerts A."/>
            <person name="Otillar R.P."/>
            <person name="Terry A.Y."/>
            <person name="Boore J.L."/>
            <person name="Grigoriev I.V."/>
            <person name="Lindberg D.R."/>
            <person name="Seaver E.C."/>
            <person name="Weisblat D.A."/>
            <person name="Putnam N.H."/>
            <person name="Rokhsar D.S."/>
        </authorList>
    </citation>
    <scope>NUCLEOTIDE SEQUENCE</scope>
</reference>
<feature type="transmembrane region" description="Helical" evidence="5">
    <location>
        <begin position="412"/>
        <end position="433"/>
    </location>
</feature>
<feature type="transmembrane region" description="Helical" evidence="5">
    <location>
        <begin position="269"/>
        <end position="302"/>
    </location>
</feature>
<dbReference type="SUPFAM" id="SSF63712">
    <property type="entry name" value="Nicotinic receptor ligand binding domain-like"/>
    <property type="match status" value="1"/>
</dbReference>
<sequence>MFRSWVIFVCGLILVAFPAITEADLCNGNATKSAEQNLLRCLRSRGDNTFPPITKKNGYRVPTVVQVDPTGYIIMNVNDKENFIEASLYLDLIWTDTRLSWEPTLYNGIKEVLLPARNMWFPEPNFYLGGVSSGKTVVKGRGIHTYRAKVNYNGTVQWPLYIEYQGHCLVDFTTFPEDSQNCEAKMFFHPDDETQVTYNVSKDLFALSMAPEWKYLVFSTGTKERYSLRFVTNMSRRSLIYRQSLIIPLILIAILCLLMFWASESCPYLVIIITIITLRCLVLEMVFLSFLIVVSIFTYLAYHHDPRNPLPGLVRTVRLLLNPFIKMLTFVGGTSPADTQQLPTHAENNYNAAAAASIATTTTAKPFKSAVDQTLLSLYEYFSEMRESKFEPETSQLLNNEWKQVAVVSERLLFYCAVAAFFIVSVVVPIEVFEHQFDLAGDY</sequence>
<protein>
    <recommendedName>
        <fullName evidence="7">Neurotransmitter-gated ion-channel ligand-binding domain-containing protein</fullName>
    </recommendedName>
</protein>